<proteinExistence type="predicted"/>
<accession>X0R6G7</accession>
<dbReference type="RefSeq" id="WP_037234227.1">
    <property type="nucleotide sequence ID" value="NZ_BAWF01000031.1"/>
</dbReference>
<evidence type="ECO:0000313" key="1">
    <source>
        <dbReference type="EMBL" id="GAF46530.1"/>
    </source>
</evidence>
<dbReference type="Proteomes" id="UP000019491">
    <property type="component" value="Unassembled WGS sequence"/>
</dbReference>
<comment type="caution">
    <text evidence="1">The sequence shown here is derived from an EMBL/GenBank/DDBJ whole genome shotgun (WGS) entry which is preliminary data.</text>
</comment>
<reference evidence="1 2" key="1">
    <citation type="submission" date="2014-02" db="EMBL/GenBank/DDBJ databases">
        <title>Whole genome shotgun sequence of Rhodococcus wratislaviensis NBRC 100605.</title>
        <authorList>
            <person name="Hosoyama A."/>
            <person name="Tsuchikane K."/>
            <person name="Yoshida I."/>
            <person name="Ohji S."/>
            <person name="Ichikawa N."/>
            <person name="Yamazoe A."/>
            <person name="Fujita N."/>
        </authorList>
    </citation>
    <scope>NUCLEOTIDE SEQUENCE [LARGE SCALE GENOMIC DNA]</scope>
    <source>
        <strain evidence="1 2">NBRC 100605</strain>
    </source>
</reference>
<protein>
    <submittedName>
        <fullName evidence="1">Uncharacterized protein</fullName>
    </submittedName>
</protein>
<evidence type="ECO:0000313" key="2">
    <source>
        <dbReference type="Proteomes" id="UP000019491"/>
    </source>
</evidence>
<gene>
    <name evidence="1" type="ORF">RW1_031_01140</name>
</gene>
<sequence length="152" mass="16729">MSTKDGDPIGTLEWSESVALAAMQVSLMQSDLGATKSDKTVAVKAAVLDDAVAGFREVAAEDRPDRPDWLTQLLVDMDTQMHAAADAIATQGRRLPQLFDSRERSLLLLVDLILFDPWPAKASWHAATHRTNLEALVDDFPNLDRTDLNRMG</sequence>
<dbReference type="OrthoDB" id="56743at1827"/>
<keyword evidence="2" id="KW-1185">Reference proteome</keyword>
<dbReference type="EMBL" id="BAWF01000031">
    <property type="protein sequence ID" value="GAF46530.1"/>
    <property type="molecule type" value="Genomic_DNA"/>
</dbReference>
<dbReference type="AlphaFoldDB" id="X0R6G7"/>
<organism evidence="1 2">
    <name type="scientific">Rhodococcus wratislaviensis NBRC 100605</name>
    <dbReference type="NCBI Taxonomy" id="1219028"/>
    <lineage>
        <taxon>Bacteria</taxon>
        <taxon>Bacillati</taxon>
        <taxon>Actinomycetota</taxon>
        <taxon>Actinomycetes</taxon>
        <taxon>Mycobacteriales</taxon>
        <taxon>Nocardiaceae</taxon>
        <taxon>Rhodococcus</taxon>
    </lineage>
</organism>
<name>X0R6G7_RHOWR</name>